<dbReference type="InterPro" id="IPR013324">
    <property type="entry name" value="RNA_pol_sigma_r3/r4-like"/>
</dbReference>
<dbReference type="PANTHER" id="PTHR43133:SF64">
    <property type="entry name" value="ECF SIGMA FACTOR"/>
    <property type="match status" value="1"/>
</dbReference>
<sequence>MKDTAVIQETSGEERGLALDFDALVLGEQAALLRLARRLVWEGEEARDLVQSALADAYEKRLTLRDPRAGPAWLRRILVSRAMGHLRRRRLWHVLREVLDLGPAPLPSPEESFSGAERWLAFGRALRTLPAQQATAFSLRYLEGLDLDAIADAMNITRGTVRIHLYRALQKLKAADALRGDTP</sequence>
<evidence type="ECO:0000259" key="5">
    <source>
        <dbReference type="Pfam" id="PF04542"/>
    </source>
</evidence>
<evidence type="ECO:0000313" key="7">
    <source>
        <dbReference type="EMBL" id="OJH34058.1"/>
    </source>
</evidence>
<dbReference type="InterPro" id="IPR013249">
    <property type="entry name" value="RNA_pol_sigma70_r4_t2"/>
</dbReference>
<organism evidence="7 8">
    <name type="scientific">Cystobacter ferrugineus</name>
    <dbReference type="NCBI Taxonomy" id="83449"/>
    <lineage>
        <taxon>Bacteria</taxon>
        <taxon>Pseudomonadati</taxon>
        <taxon>Myxococcota</taxon>
        <taxon>Myxococcia</taxon>
        <taxon>Myxococcales</taxon>
        <taxon>Cystobacterineae</taxon>
        <taxon>Archangiaceae</taxon>
        <taxon>Cystobacter</taxon>
    </lineage>
</organism>
<reference evidence="8" key="1">
    <citation type="submission" date="2016-11" db="EMBL/GenBank/DDBJ databases">
        <authorList>
            <person name="Shukria A."/>
            <person name="Stevens D.C."/>
        </authorList>
    </citation>
    <scope>NUCLEOTIDE SEQUENCE [LARGE SCALE GENOMIC DNA]</scope>
    <source>
        <strain evidence="8">Cbfe23</strain>
    </source>
</reference>
<dbReference type="Gene3D" id="1.10.1740.10">
    <property type="match status" value="1"/>
</dbReference>
<dbReference type="InterPro" id="IPR013325">
    <property type="entry name" value="RNA_pol_sigma_r2"/>
</dbReference>
<evidence type="ECO:0000256" key="4">
    <source>
        <dbReference type="ARBA" id="ARBA00023163"/>
    </source>
</evidence>
<proteinExistence type="inferred from homology"/>
<keyword evidence="2" id="KW-0805">Transcription regulation</keyword>
<dbReference type="STRING" id="83449.BON30_45460"/>
<dbReference type="SUPFAM" id="SSF88659">
    <property type="entry name" value="Sigma3 and sigma4 domains of RNA polymerase sigma factors"/>
    <property type="match status" value="1"/>
</dbReference>
<keyword evidence="4" id="KW-0804">Transcription</keyword>
<dbReference type="GO" id="GO:0016987">
    <property type="term" value="F:sigma factor activity"/>
    <property type="evidence" value="ECO:0007669"/>
    <property type="project" value="UniProtKB-KW"/>
</dbReference>
<dbReference type="OrthoDB" id="941544at2"/>
<keyword evidence="3" id="KW-0731">Sigma factor</keyword>
<dbReference type="Proteomes" id="UP000182229">
    <property type="component" value="Unassembled WGS sequence"/>
</dbReference>
<keyword evidence="8" id="KW-1185">Reference proteome</keyword>
<feature type="domain" description="RNA polymerase sigma-70 region 2" evidence="5">
    <location>
        <begin position="29"/>
        <end position="90"/>
    </location>
</feature>
<dbReference type="NCBIfam" id="TIGR02937">
    <property type="entry name" value="sigma70-ECF"/>
    <property type="match status" value="1"/>
</dbReference>
<evidence type="ECO:0000256" key="1">
    <source>
        <dbReference type="ARBA" id="ARBA00010641"/>
    </source>
</evidence>
<dbReference type="CDD" id="cd06171">
    <property type="entry name" value="Sigma70_r4"/>
    <property type="match status" value="1"/>
</dbReference>
<evidence type="ECO:0000259" key="6">
    <source>
        <dbReference type="Pfam" id="PF08281"/>
    </source>
</evidence>
<dbReference type="Pfam" id="PF08281">
    <property type="entry name" value="Sigma70_r4_2"/>
    <property type="match status" value="1"/>
</dbReference>
<accession>A0A1L9AVM2</accession>
<dbReference type="InterPro" id="IPR036388">
    <property type="entry name" value="WH-like_DNA-bd_sf"/>
</dbReference>
<evidence type="ECO:0000313" key="8">
    <source>
        <dbReference type="Proteomes" id="UP000182229"/>
    </source>
</evidence>
<gene>
    <name evidence="7" type="ORF">BON30_45460</name>
</gene>
<reference evidence="7 8" key="2">
    <citation type="submission" date="2016-12" db="EMBL/GenBank/DDBJ databases">
        <title>Draft Genome Sequence of Cystobacter ferrugineus Strain Cbfe23.</title>
        <authorList>
            <person name="Akbar S."/>
            <person name="Dowd S.E."/>
            <person name="Stevens D.C."/>
        </authorList>
    </citation>
    <scope>NUCLEOTIDE SEQUENCE [LARGE SCALE GENOMIC DNA]</scope>
    <source>
        <strain evidence="7 8">Cbfe23</strain>
    </source>
</reference>
<evidence type="ECO:0000256" key="3">
    <source>
        <dbReference type="ARBA" id="ARBA00023082"/>
    </source>
</evidence>
<protein>
    <submittedName>
        <fullName evidence="7">RNA polymerase subunit sigma-70</fullName>
    </submittedName>
</protein>
<comment type="caution">
    <text evidence="7">The sequence shown here is derived from an EMBL/GenBank/DDBJ whole genome shotgun (WGS) entry which is preliminary data.</text>
</comment>
<dbReference type="Gene3D" id="1.10.10.10">
    <property type="entry name" value="Winged helix-like DNA-binding domain superfamily/Winged helix DNA-binding domain"/>
    <property type="match status" value="1"/>
</dbReference>
<feature type="domain" description="RNA polymerase sigma factor 70 region 4 type 2" evidence="6">
    <location>
        <begin position="121"/>
        <end position="172"/>
    </location>
</feature>
<dbReference type="GO" id="GO:0003677">
    <property type="term" value="F:DNA binding"/>
    <property type="evidence" value="ECO:0007669"/>
    <property type="project" value="InterPro"/>
</dbReference>
<dbReference type="AlphaFoldDB" id="A0A1L9AVM2"/>
<dbReference type="InterPro" id="IPR014284">
    <property type="entry name" value="RNA_pol_sigma-70_dom"/>
</dbReference>
<dbReference type="SUPFAM" id="SSF88946">
    <property type="entry name" value="Sigma2 domain of RNA polymerase sigma factors"/>
    <property type="match status" value="1"/>
</dbReference>
<comment type="similarity">
    <text evidence="1">Belongs to the sigma-70 factor family. ECF subfamily.</text>
</comment>
<dbReference type="Pfam" id="PF04542">
    <property type="entry name" value="Sigma70_r2"/>
    <property type="match status" value="1"/>
</dbReference>
<dbReference type="EMBL" id="MPIN01000023">
    <property type="protein sequence ID" value="OJH34058.1"/>
    <property type="molecule type" value="Genomic_DNA"/>
</dbReference>
<name>A0A1L9AVM2_9BACT</name>
<dbReference type="InterPro" id="IPR039425">
    <property type="entry name" value="RNA_pol_sigma-70-like"/>
</dbReference>
<dbReference type="GO" id="GO:0006352">
    <property type="term" value="P:DNA-templated transcription initiation"/>
    <property type="evidence" value="ECO:0007669"/>
    <property type="project" value="InterPro"/>
</dbReference>
<dbReference type="PANTHER" id="PTHR43133">
    <property type="entry name" value="RNA POLYMERASE ECF-TYPE SIGMA FACTO"/>
    <property type="match status" value="1"/>
</dbReference>
<evidence type="ECO:0000256" key="2">
    <source>
        <dbReference type="ARBA" id="ARBA00023015"/>
    </source>
</evidence>
<dbReference type="RefSeq" id="WP_071904896.1">
    <property type="nucleotide sequence ID" value="NZ_MPIN01000023.1"/>
</dbReference>
<dbReference type="InterPro" id="IPR007627">
    <property type="entry name" value="RNA_pol_sigma70_r2"/>
</dbReference>